<reference evidence="2" key="1">
    <citation type="submission" date="2021-01" db="EMBL/GenBank/DDBJ databases">
        <authorList>
            <consortium name="Genoscope - CEA"/>
            <person name="William W."/>
        </authorList>
    </citation>
    <scope>NUCLEOTIDE SEQUENCE</scope>
</reference>
<accession>A0A8S1XT33</accession>
<protein>
    <recommendedName>
        <fullName evidence="4">Transmembrane protein</fullName>
    </recommendedName>
</protein>
<gene>
    <name evidence="2" type="ORF">PPENT_87.1.T1360133</name>
</gene>
<keyword evidence="1" id="KW-0732">Signal</keyword>
<dbReference type="Proteomes" id="UP000689195">
    <property type="component" value="Unassembled WGS sequence"/>
</dbReference>
<evidence type="ECO:0000313" key="3">
    <source>
        <dbReference type="Proteomes" id="UP000689195"/>
    </source>
</evidence>
<evidence type="ECO:0008006" key="4">
    <source>
        <dbReference type="Google" id="ProtNLM"/>
    </source>
</evidence>
<dbReference type="AlphaFoldDB" id="A0A8S1XT33"/>
<dbReference type="EMBL" id="CAJJDO010000136">
    <property type="protein sequence ID" value="CAD8204287.1"/>
    <property type="molecule type" value="Genomic_DNA"/>
</dbReference>
<feature type="signal peptide" evidence="1">
    <location>
        <begin position="1"/>
        <end position="19"/>
    </location>
</feature>
<evidence type="ECO:0000313" key="2">
    <source>
        <dbReference type="EMBL" id="CAD8204287.1"/>
    </source>
</evidence>
<feature type="chain" id="PRO_5035777287" description="Transmembrane protein" evidence="1">
    <location>
        <begin position="20"/>
        <end position="260"/>
    </location>
</feature>
<sequence length="260" mass="30579">MLYLKTLKILGFFLQLLFQHQEQKLLLKRINISQKKCLLLLNIYKIVQQAHSCCKFKVSQTLYKSIISIQSNPLVEFNHIEQILIREVTFIGNILLKITLGIFFSLIEIYLKKTQEITMENIQYQGNIFDLYETDPIDNSASLARIESGESKIRTNNILCLTKLQQIHLIHLFPSFQMKIQLKKFQTFNHNYLDTKLWEKYYQLQIHSQFIQDQITYLIKNAYKIDTIEEALSITASQIQFKNGLFDNIIASRGLICEMS</sequence>
<comment type="caution">
    <text evidence="2">The sequence shown here is derived from an EMBL/GenBank/DDBJ whole genome shotgun (WGS) entry which is preliminary data.</text>
</comment>
<organism evidence="2 3">
    <name type="scientific">Paramecium pentaurelia</name>
    <dbReference type="NCBI Taxonomy" id="43138"/>
    <lineage>
        <taxon>Eukaryota</taxon>
        <taxon>Sar</taxon>
        <taxon>Alveolata</taxon>
        <taxon>Ciliophora</taxon>
        <taxon>Intramacronucleata</taxon>
        <taxon>Oligohymenophorea</taxon>
        <taxon>Peniculida</taxon>
        <taxon>Parameciidae</taxon>
        <taxon>Paramecium</taxon>
    </lineage>
</organism>
<name>A0A8S1XT33_9CILI</name>
<keyword evidence="3" id="KW-1185">Reference proteome</keyword>
<evidence type="ECO:0000256" key="1">
    <source>
        <dbReference type="SAM" id="SignalP"/>
    </source>
</evidence>
<proteinExistence type="predicted"/>